<dbReference type="Proteomes" id="UP000037392">
    <property type="component" value="Unassembled WGS sequence"/>
</dbReference>
<reference evidence="3 4" key="1">
    <citation type="submission" date="2011-04" db="EMBL/GenBank/DDBJ databases">
        <title>The Genome Sequence of Clostridium citroniae WAL-19142.</title>
        <authorList>
            <consortium name="The Broad Institute Genome Sequencing Platform"/>
            <person name="Earl A."/>
            <person name="Ward D."/>
            <person name="Feldgarden M."/>
            <person name="Gevers D."/>
            <person name="Warren Y.A."/>
            <person name="Tyrrell K.L."/>
            <person name="Citron D.M."/>
            <person name="Goldstein E.J."/>
            <person name="Daigneault M."/>
            <person name="Allen-Vercoe E."/>
            <person name="Young S.K."/>
            <person name="Zeng Q."/>
            <person name="Gargeya S."/>
            <person name="Fitzgerald M."/>
            <person name="Haas B."/>
            <person name="Abouelleil A."/>
            <person name="Alvarado L."/>
            <person name="Arachchi H.M."/>
            <person name="Berlin A."/>
            <person name="Brown A."/>
            <person name="Chapman S.B."/>
            <person name="Chen Z."/>
            <person name="Dunbar C."/>
            <person name="Freedman E."/>
            <person name="Gearin G."/>
            <person name="Gellesch M."/>
            <person name="Goldberg J."/>
            <person name="Griggs A."/>
            <person name="Gujja S."/>
            <person name="Heilman E.R."/>
            <person name="Heiman D."/>
            <person name="Howarth C."/>
            <person name="Larson L."/>
            <person name="Lui A."/>
            <person name="MacDonald P.J."/>
            <person name="Mehta T."/>
            <person name="Montmayeur A."/>
            <person name="Murphy C."/>
            <person name="Neiman D."/>
            <person name="Pearson M."/>
            <person name="Priest M."/>
            <person name="Roberts A."/>
            <person name="Saif S."/>
            <person name="Shea T."/>
            <person name="Shenoy N."/>
            <person name="Sisk P."/>
            <person name="Stolte C."/>
            <person name="Sykes S."/>
            <person name="White J."/>
            <person name="Yandava C."/>
            <person name="Wortman J."/>
            <person name="Nusbaum C."/>
            <person name="Birren B."/>
        </authorList>
    </citation>
    <scope>NUCLEOTIDE SEQUENCE [LARGE SCALE GENOMIC DNA]</scope>
    <source>
        <strain evidence="3 4">WAL-19142</strain>
    </source>
</reference>
<evidence type="ECO:0000313" key="4">
    <source>
        <dbReference type="Proteomes" id="UP000037392"/>
    </source>
</evidence>
<evidence type="ECO:0000256" key="2">
    <source>
        <dbReference type="ARBA" id="ARBA00023277"/>
    </source>
</evidence>
<dbReference type="EMBL" id="ADLK01000019">
    <property type="protein sequence ID" value="KMW20338.1"/>
    <property type="molecule type" value="Genomic_DNA"/>
</dbReference>
<dbReference type="GO" id="GO:0005996">
    <property type="term" value="P:monosaccharide metabolic process"/>
    <property type="evidence" value="ECO:0007669"/>
    <property type="project" value="InterPro"/>
</dbReference>
<keyword evidence="2" id="KW-0119">Carbohydrate metabolism</keyword>
<name>A0A0J9C5I0_9FIRM</name>
<evidence type="ECO:0000256" key="1">
    <source>
        <dbReference type="ARBA" id="ARBA00023235"/>
    </source>
</evidence>
<dbReference type="PATRIC" id="fig|742734.4.peg.2531"/>
<gene>
    <name evidence="3" type="ORF">HMPREF9470_02353</name>
</gene>
<evidence type="ECO:0000313" key="3">
    <source>
        <dbReference type="EMBL" id="KMW20338.1"/>
    </source>
</evidence>
<organism evidence="3 4">
    <name type="scientific">[Clostridium] citroniae WAL-19142</name>
    <dbReference type="NCBI Taxonomy" id="742734"/>
    <lineage>
        <taxon>Bacteria</taxon>
        <taxon>Bacillati</taxon>
        <taxon>Bacillota</taxon>
        <taxon>Clostridia</taxon>
        <taxon>Lachnospirales</taxon>
        <taxon>Lachnospiraceae</taxon>
        <taxon>Enterocloster</taxon>
    </lineage>
</organism>
<dbReference type="GeneID" id="93161704"/>
<sequence length="466" mass="52612">MNSIKIGFAPTRRSIFSAPDAIKYAGLTRKRLEELGVEFVDITDINGEGLLYDEGDRLKIEEKFRREGIDGLFFPHCNFGTEYVVARMARDLNVPVLLWGPRDERPDENGIRLRDSQCGLFATGKVLRRFRVPFTYMTNCRLEDAEFERGIRDFLAVCNVVRVFRNTRILQIAPRPFDFWSTMCNEGELLEKFNIQLAPIPMPELTAQVKLAKEEGREVKRVMEYCRQTMDVKVKEEELENIAAMKVAMKRLAVKYGCNAVAIQCWNALQGELGIMPCAANSLLNEEGLPVVCETDIHGAITAVMVEAAAMDGTRGFFADWTVRHPDNENGELLQHCGPWPISVAQEKPVIGYPLAFDHPGAVEALAKYGDVTLARFDGDNGEYSMLMGNAKGIEGPYTKGTYLWVEVENLKRLEDKLVCGPYIHHCVGIHKKVVPVLYEACKYIGVKPDLYDPIEEEVKAYIRGE</sequence>
<dbReference type="SUPFAM" id="SSF53743">
    <property type="entry name" value="FucI/AraA N-terminal and middle domains"/>
    <property type="match status" value="1"/>
</dbReference>
<proteinExistence type="predicted"/>
<keyword evidence="1" id="KW-0413">Isomerase</keyword>
<dbReference type="PANTHER" id="PTHR36120">
    <property type="entry name" value="FUCOSE ISOMERASE"/>
    <property type="match status" value="1"/>
</dbReference>
<accession>A0A0J9C5I0</accession>
<evidence type="ECO:0008006" key="5">
    <source>
        <dbReference type="Google" id="ProtNLM"/>
    </source>
</evidence>
<dbReference type="GO" id="GO:0016861">
    <property type="term" value="F:intramolecular oxidoreductase activity, interconverting aldoses and ketoses"/>
    <property type="evidence" value="ECO:0007669"/>
    <property type="project" value="InterPro"/>
</dbReference>
<dbReference type="RefSeq" id="WP_045092823.1">
    <property type="nucleotide sequence ID" value="NZ_KQ235877.1"/>
</dbReference>
<protein>
    <recommendedName>
        <fullName evidence="5">L-fucose isomerase C-terminal domain-containing protein</fullName>
    </recommendedName>
</protein>
<dbReference type="GO" id="GO:0005737">
    <property type="term" value="C:cytoplasm"/>
    <property type="evidence" value="ECO:0007669"/>
    <property type="project" value="InterPro"/>
</dbReference>
<dbReference type="OrthoDB" id="5838738at2"/>
<comment type="caution">
    <text evidence="3">The sequence shown here is derived from an EMBL/GenBank/DDBJ whole genome shotgun (WGS) entry which is preliminary data.</text>
</comment>
<dbReference type="AlphaFoldDB" id="A0A0J9C5I0"/>
<dbReference type="CDD" id="cd00578">
    <property type="entry name" value="L-fuc_L-ara-isomerases"/>
    <property type="match status" value="1"/>
</dbReference>
<dbReference type="InterPro" id="IPR009015">
    <property type="entry name" value="Fucose_isomerase_N/cen_sf"/>
</dbReference>
<dbReference type="PANTHER" id="PTHR36120:SF1">
    <property type="entry name" value="L-FUCOSE ISOMERASE C-TERMINAL DOMAIN-CONTAINING PROTEIN"/>
    <property type="match status" value="1"/>
</dbReference>